<evidence type="ECO:0000256" key="3">
    <source>
        <dbReference type="ARBA" id="ARBA00022575"/>
    </source>
</evidence>
<dbReference type="AlphaFoldDB" id="A0A7W5FBE7"/>
<dbReference type="PANTHER" id="PTHR42747:SF3">
    <property type="entry name" value="NITRONATE MONOOXYGENASE-RELATED"/>
    <property type="match status" value="1"/>
</dbReference>
<comment type="similarity">
    <text evidence="2">Belongs to the nitronate monooxygenase family. NMO class I subfamily.</text>
</comment>
<dbReference type="SUPFAM" id="SSF51412">
    <property type="entry name" value="Inosine monophosphate dehydrogenase (IMPDH)"/>
    <property type="match status" value="1"/>
</dbReference>
<sequence>MTARRRAQEFCEAYGLTMPILQAPMAGACPPALAAAVVDAGGMGASGVVLDSPERIAEWAAEFRSRSAGPFQLNIWIPDPVVDDPAGISAAEEFLSGFGTPGSGQPPAPRIEEQCEAMLAARPRVVSSIMGLFTPDYVERLHAAGIAWFACATTLAEARAAEAAGADAIVAQGLEAGGHRGVFEAETAERTTVGLFALLPHIVDGVDVPVIATGAIADGRAVAAALTLGASAVQVGTALLRSPETGIAEVWAESLTGLEPEETVATRAYSGRLGRAAPTPYVRSWDAPGAPSPAPYPHQRALVARWRKGTPDPAAEVPMDRANHWAGQAAARAAAEPAADIMTRMWSEARALLPGTV</sequence>
<dbReference type="Gene3D" id="3.20.20.70">
    <property type="entry name" value="Aldolase class I"/>
    <property type="match status" value="1"/>
</dbReference>
<name>A0A7W5FBE7_9ACTN</name>
<keyword evidence="4" id="KW-0285">Flavoprotein</keyword>
<keyword evidence="11" id="KW-1185">Reference proteome</keyword>
<evidence type="ECO:0000256" key="6">
    <source>
        <dbReference type="ARBA" id="ARBA00023002"/>
    </source>
</evidence>
<reference evidence="10 11" key="1">
    <citation type="submission" date="2020-08" db="EMBL/GenBank/DDBJ databases">
        <title>Genomic Encyclopedia of Type Strains, Phase III (KMG-III): the genomes of soil and plant-associated and newly described type strains.</title>
        <authorList>
            <person name="Whitman W."/>
        </authorList>
    </citation>
    <scope>NUCLEOTIDE SEQUENCE [LARGE SCALE GENOMIC DNA]</scope>
    <source>
        <strain evidence="10 11">CECT 3302</strain>
    </source>
</reference>
<evidence type="ECO:0000256" key="4">
    <source>
        <dbReference type="ARBA" id="ARBA00022630"/>
    </source>
</evidence>
<dbReference type="PANTHER" id="PTHR42747">
    <property type="entry name" value="NITRONATE MONOOXYGENASE-RELATED"/>
    <property type="match status" value="1"/>
</dbReference>
<proteinExistence type="inferred from homology"/>
<gene>
    <name evidence="10" type="ORF">FHS12_005117</name>
</gene>
<evidence type="ECO:0000313" key="11">
    <source>
        <dbReference type="Proteomes" id="UP000577707"/>
    </source>
</evidence>
<keyword evidence="7 10" id="KW-0503">Monooxygenase</keyword>
<keyword evidence="6 10" id="KW-0560">Oxidoreductase</keyword>
<comment type="cofactor">
    <cofactor evidence="1">
        <name>FMN</name>
        <dbReference type="ChEBI" id="CHEBI:58210"/>
    </cofactor>
</comment>
<dbReference type="InterPro" id="IPR004136">
    <property type="entry name" value="NMO"/>
</dbReference>
<evidence type="ECO:0000256" key="1">
    <source>
        <dbReference type="ARBA" id="ARBA00001917"/>
    </source>
</evidence>
<keyword evidence="3" id="KW-0216">Detoxification</keyword>
<dbReference type="RefSeq" id="WP_229789013.1">
    <property type="nucleotide sequence ID" value="NZ_BMQT01000016.1"/>
</dbReference>
<evidence type="ECO:0000313" key="10">
    <source>
        <dbReference type="EMBL" id="MBB3092140.1"/>
    </source>
</evidence>
<comment type="caution">
    <text evidence="10">The sequence shown here is derived from an EMBL/GenBank/DDBJ whole genome shotgun (WGS) entry which is preliminary data.</text>
</comment>
<evidence type="ECO:0000256" key="9">
    <source>
        <dbReference type="ARBA" id="ARBA00049401"/>
    </source>
</evidence>
<dbReference type="PROSITE" id="PS51257">
    <property type="entry name" value="PROKAR_LIPOPROTEIN"/>
    <property type="match status" value="1"/>
</dbReference>
<keyword evidence="5" id="KW-0288">FMN</keyword>
<organism evidence="10 11">
    <name type="scientific">Nocardioides albus</name>
    <dbReference type="NCBI Taxonomy" id="1841"/>
    <lineage>
        <taxon>Bacteria</taxon>
        <taxon>Bacillati</taxon>
        <taxon>Actinomycetota</taxon>
        <taxon>Actinomycetes</taxon>
        <taxon>Propionibacteriales</taxon>
        <taxon>Nocardioidaceae</taxon>
        <taxon>Nocardioides</taxon>
    </lineage>
</organism>
<dbReference type="Pfam" id="PF03060">
    <property type="entry name" value="NMO"/>
    <property type="match status" value="1"/>
</dbReference>
<dbReference type="EMBL" id="JACHXG010000016">
    <property type="protein sequence ID" value="MBB3092140.1"/>
    <property type="molecule type" value="Genomic_DNA"/>
</dbReference>
<comment type="catalytic activity">
    <reaction evidence="9">
        <text>3 propionate 3-nitronate + 3 O2 + H2O = 3 3-oxopropanoate + 2 nitrate + nitrite + H2O2 + 3 H(+)</text>
        <dbReference type="Rhea" id="RHEA:57332"/>
        <dbReference type="ChEBI" id="CHEBI:15377"/>
        <dbReference type="ChEBI" id="CHEBI:15378"/>
        <dbReference type="ChEBI" id="CHEBI:15379"/>
        <dbReference type="ChEBI" id="CHEBI:16240"/>
        <dbReference type="ChEBI" id="CHEBI:16301"/>
        <dbReference type="ChEBI" id="CHEBI:17632"/>
        <dbReference type="ChEBI" id="CHEBI:33190"/>
        <dbReference type="ChEBI" id="CHEBI:136067"/>
    </reaction>
</comment>
<dbReference type="CDD" id="cd04730">
    <property type="entry name" value="NPD_like"/>
    <property type="match status" value="1"/>
</dbReference>
<evidence type="ECO:0000256" key="7">
    <source>
        <dbReference type="ARBA" id="ARBA00023033"/>
    </source>
</evidence>
<dbReference type="GO" id="GO:0018580">
    <property type="term" value="F:nitronate monooxygenase activity"/>
    <property type="evidence" value="ECO:0007669"/>
    <property type="project" value="InterPro"/>
</dbReference>
<evidence type="ECO:0000256" key="2">
    <source>
        <dbReference type="ARBA" id="ARBA00009881"/>
    </source>
</evidence>
<evidence type="ECO:0000256" key="8">
    <source>
        <dbReference type="ARBA" id="ARBA00031155"/>
    </source>
</evidence>
<dbReference type="Proteomes" id="UP000577707">
    <property type="component" value="Unassembled WGS sequence"/>
</dbReference>
<dbReference type="InterPro" id="IPR013785">
    <property type="entry name" value="Aldolase_TIM"/>
</dbReference>
<dbReference type="GO" id="GO:0009636">
    <property type="term" value="P:response to toxic substance"/>
    <property type="evidence" value="ECO:0007669"/>
    <property type="project" value="UniProtKB-KW"/>
</dbReference>
<evidence type="ECO:0000256" key="5">
    <source>
        <dbReference type="ARBA" id="ARBA00022643"/>
    </source>
</evidence>
<accession>A0A7W5FBE7</accession>
<protein>
    <recommendedName>
        <fullName evidence="8">Propionate 3-nitronate monooxygenase</fullName>
    </recommendedName>
</protein>